<dbReference type="InterPro" id="IPR019618">
    <property type="entry name" value="Spore_germination_GerPA"/>
</dbReference>
<proteinExistence type="inferred from homology"/>
<name>A0ABN5AJ06_9BACI</name>
<dbReference type="GeneID" id="92852411"/>
<keyword evidence="3" id="KW-1185">Reference proteome</keyword>
<evidence type="ECO:0000313" key="2">
    <source>
        <dbReference type="EMBL" id="ASB90152.1"/>
    </source>
</evidence>
<dbReference type="Proteomes" id="UP000196877">
    <property type="component" value="Chromosome"/>
</dbReference>
<comment type="similarity">
    <text evidence="1">Belongs to the GerPA/GerPF family.</text>
</comment>
<dbReference type="RefSeq" id="WP_006636795.1">
    <property type="nucleotide sequence ID" value="NZ_BORD01000002.1"/>
</dbReference>
<sequence length="69" mass="7210">MKHCCSIYIHQVSDGGVVNFGGAYRINPIMTSKTVEGSGGSNTGITFADTGITDTNVMDDDVSDGQILP</sequence>
<reference evidence="2 3" key="1">
    <citation type="submission" date="2017-06" db="EMBL/GenBank/DDBJ databases">
        <title>Genome sequence of Bacillus sonorensis strain SRCM101395.</title>
        <authorList>
            <person name="Cho S.H."/>
        </authorList>
    </citation>
    <scope>NUCLEOTIDE SEQUENCE [LARGE SCALE GENOMIC DNA]</scope>
    <source>
        <strain evidence="2 3">SRCM101395</strain>
    </source>
</reference>
<evidence type="ECO:0000256" key="1">
    <source>
        <dbReference type="ARBA" id="ARBA00008103"/>
    </source>
</evidence>
<dbReference type="PANTHER" id="PTHR37808:SF1">
    <property type="entry name" value="SPORE GERMINATION PROTEIN-LIKE PROTEIN YDZR"/>
    <property type="match status" value="1"/>
</dbReference>
<evidence type="ECO:0000313" key="3">
    <source>
        <dbReference type="Proteomes" id="UP000196877"/>
    </source>
</evidence>
<dbReference type="Pfam" id="PF10676">
    <property type="entry name" value="gerPA"/>
    <property type="match status" value="1"/>
</dbReference>
<dbReference type="EMBL" id="CP021920">
    <property type="protein sequence ID" value="ASB90152.1"/>
    <property type="molecule type" value="Genomic_DNA"/>
</dbReference>
<organism evidence="2 3">
    <name type="scientific">Bacillus sonorensis</name>
    <dbReference type="NCBI Taxonomy" id="119858"/>
    <lineage>
        <taxon>Bacteria</taxon>
        <taxon>Bacillati</taxon>
        <taxon>Bacillota</taxon>
        <taxon>Bacilli</taxon>
        <taxon>Bacillales</taxon>
        <taxon>Bacillaceae</taxon>
        <taxon>Bacillus</taxon>
    </lineage>
</organism>
<protein>
    <submittedName>
        <fullName evidence="2">Spore germination protein-like protein YdzR</fullName>
    </submittedName>
</protein>
<accession>A0ABN5AJ06</accession>
<dbReference type="PANTHER" id="PTHR37808">
    <property type="entry name" value="SPORE GERMINATION PROTEIN-LIKE PROTEIN YDZR-RELATED"/>
    <property type="match status" value="1"/>
</dbReference>
<gene>
    <name evidence="2" type="ORF">S101395_03646</name>
</gene>